<dbReference type="PANTHER" id="PTHR38591">
    <property type="entry name" value="HYDROLASE"/>
    <property type="match status" value="1"/>
</dbReference>
<evidence type="ECO:0000256" key="1">
    <source>
        <dbReference type="SAM" id="SignalP"/>
    </source>
</evidence>
<feature type="signal peptide" evidence="1">
    <location>
        <begin position="1"/>
        <end position="30"/>
    </location>
</feature>
<dbReference type="InterPro" id="IPR010791">
    <property type="entry name" value="AttH_dom"/>
</dbReference>
<keyword evidence="1" id="KW-0732">Signal</keyword>
<organism evidence="3 4">
    <name type="scientific">Alteromonas ponticola</name>
    <dbReference type="NCBI Taxonomy" id="2720613"/>
    <lineage>
        <taxon>Bacteria</taxon>
        <taxon>Pseudomonadati</taxon>
        <taxon>Pseudomonadota</taxon>
        <taxon>Gammaproteobacteria</taxon>
        <taxon>Alteromonadales</taxon>
        <taxon>Alteromonadaceae</taxon>
        <taxon>Alteromonas/Salinimonas group</taxon>
        <taxon>Alteromonas</taxon>
    </lineage>
</organism>
<reference evidence="3 4" key="1">
    <citation type="submission" date="2020-03" db="EMBL/GenBank/DDBJ databases">
        <title>Alteromonas ponticola sp. nov., isolated from seawater.</title>
        <authorList>
            <person name="Yoon J.-H."/>
            <person name="Kim Y.-O."/>
        </authorList>
    </citation>
    <scope>NUCLEOTIDE SEQUENCE [LARGE SCALE GENOMIC DNA]</scope>
    <source>
        <strain evidence="3 4">MYP5</strain>
    </source>
</reference>
<dbReference type="Pfam" id="PF17186">
    <property type="entry name" value="Lipocalin_9"/>
    <property type="match status" value="1"/>
</dbReference>
<accession>A0ABX1R2N4</accession>
<evidence type="ECO:0000259" key="2">
    <source>
        <dbReference type="Pfam" id="PF07143"/>
    </source>
</evidence>
<dbReference type="PROSITE" id="PS51257">
    <property type="entry name" value="PROKAR_LIPOPROTEIN"/>
    <property type="match status" value="1"/>
</dbReference>
<dbReference type="Pfam" id="PF07143">
    <property type="entry name" value="CrtC"/>
    <property type="match status" value="1"/>
</dbReference>
<protein>
    <submittedName>
        <fullName evidence="3">ABC transporter</fullName>
    </submittedName>
</protein>
<dbReference type="InterPro" id="IPR023374">
    <property type="entry name" value="AttH-like_dom_sf"/>
</dbReference>
<feature type="chain" id="PRO_5046285298" evidence="1">
    <location>
        <begin position="31"/>
        <end position="353"/>
    </location>
</feature>
<dbReference type="PANTHER" id="PTHR38591:SF1">
    <property type="entry name" value="BLL1000 PROTEIN"/>
    <property type="match status" value="1"/>
</dbReference>
<dbReference type="Gene3D" id="2.40.370.10">
    <property type="entry name" value="AttH-like domain"/>
    <property type="match status" value="2"/>
</dbReference>
<gene>
    <name evidence="3" type="ORF">HCJ96_07630</name>
</gene>
<dbReference type="EMBL" id="JAATNW010000004">
    <property type="protein sequence ID" value="NMH59881.1"/>
    <property type="molecule type" value="Genomic_DNA"/>
</dbReference>
<feature type="domain" description="AttH" evidence="2">
    <location>
        <begin position="62"/>
        <end position="226"/>
    </location>
</feature>
<sequence>MQNKTRCFIVSSVLLLLALLACTPASEKSAQDGLSIASGEPVKPGRQITFPQDHGIHPEQGIEWWYLTANLTAETGETFGVQWTLFRTLVPGQIESRWWDDNLYFAHFAIQHKQAHHAFERFARSEQAGVVSSPFSAFIDDWQLRSLSQDFLPLQLTAAETDHAVSLTLADSPVTFHGDKGYSQKTQSGHASYYYSYPFLKASGKVTFAGQTFNVNGHAWYDREWSASLLDEDQVGWDWFSLVDSNQQHGLMLFCIRTQAGSYDNCSGTRIRENGQAETISHQHINISVLASLSLGDKVYPQKWQVVLADYSPIIIEAITRDSRNQLTVPYWEGRIKASGGFIGKGYGEITGR</sequence>
<dbReference type="SUPFAM" id="SSF159245">
    <property type="entry name" value="AttH-like"/>
    <property type="match status" value="1"/>
</dbReference>
<name>A0ABX1R2N4_9ALTE</name>
<comment type="caution">
    <text evidence="3">The sequence shown here is derived from an EMBL/GenBank/DDBJ whole genome shotgun (WGS) entry which is preliminary data.</text>
</comment>
<keyword evidence="4" id="KW-1185">Reference proteome</keyword>
<evidence type="ECO:0000313" key="4">
    <source>
        <dbReference type="Proteomes" id="UP000709336"/>
    </source>
</evidence>
<proteinExistence type="predicted"/>
<evidence type="ECO:0000313" key="3">
    <source>
        <dbReference type="EMBL" id="NMH59881.1"/>
    </source>
</evidence>
<dbReference type="RefSeq" id="WP_169210457.1">
    <property type="nucleotide sequence ID" value="NZ_JAATNW010000004.1"/>
</dbReference>
<dbReference type="Proteomes" id="UP000709336">
    <property type="component" value="Unassembled WGS sequence"/>
</dbReference>